<keyword evidence="1" id="KW-0812">Transmembrane</keyword>
<dbReference type="PANTHER" id="PTHR33979:SF2">
    <property type="entry name" value="PEPTIDASE M50B-LIKE-DOMAIN-CONTAINING PROTEIN"/>
    <property type="match status" value="1"/>
</dbReference>
<dbReference type="Proteomes" id="UP000547458">
    <property type="component" value="Unassembled WGS sequence"/>
</dbReference>
<feature type="transmembrane region" description="Helical" evidence="1">
    <location>
        <begin position="95"/>
        <end position="114"/>
    </location>
</feature>
<gene>
    <name evidence="2" type="ORF">BJ994_000708</name>
</gene>
<dbReference type="AlphaFoldDB" id="A0A846RLX0"/>
<feature type="transmembrane region" description="Helical" evidence="1">
    <location>
        <begin position="120"/>
        <end position="138"/>
    </location>
</feature>
<feature type="transmembrane region" description="Helical" evidence="1">
    <location>
        <begin position="168"/>
        <end position="186"/>
    </location>
</feature>
<name>A0A846RLX0_9MICC</name>
<comment type="caution">
    <text evidence="2">The sequence shown here is derived from an EMBL/GenBank/DDBJ whole genome shotgun (WGS) entry which is preliminary data.</text>
</comment>
<dbReference type="PANTHER" id="PTHR33979">
    <property type="entry name" value="OS02G0221600 PROTEIN"/>
    <property type="match status" value="1"/>
</dbReference>
<dbReference type="EMBL" id="JAATJL010000001">
    <property type="protein sequence ID" value="NJC21632.1"/>
    <property type="molecule type" value="Genomic_DNA"/>
</dbReference>
<evidence type="ECO:0000256" key="1">
    <source>
        <dbReference type="SAM" id="Phobius"/>
    </source>
</evidence>
<keyword evidence="3" id="KW-1185">Reference proteome</keyword>
<evidence type="ECO:0000313" key="3">
    <source>
        <dbReference type="Proteomes" id="UP000547458"/>
    </source>
</evidence>
<protein>
    <submittedName>
        <fullName evidence="2">Uncharacterized membrane protein YhaH (DUF805 family)</fullName>
    </submittedName>
</protein>
<proteinExistence type="predicted"/>
<reference evidence="2 3" key="1">
    <citation type="submission" date="2020-03" db="EMBL/GenBank/DDBJ databases">
        <title>Sequencing the genomes of 1000 actinobacteria strains.</title>
        <authorList>
            <person name="Klenk H.-P."/>
        </authorList>
    </citation>
    <scope>NUCLEOTIDE SEQUENCE [LARGE SCALE GENOMIC DNA]</scope>
    <source>
        <strain evidence="2 3">DSM 16403</strain>
    </source>
</reference>
<organism evidence="2 3">
    <name type="scientific">Arthrobacter pigmenti</name>
    <dbReference type="NCBI Taxonomy" id="271432"/>
    <lineage>
        <taxon>Bacteria</taxon>
        <taxon>Bacillati</taxon>
        <taxon>Actinomycetota</taxon>
        <taxon>Actinomycetes</taxon>
        <taxon>Micrococcales</taxon>
        <taxon>Micrococcaceae</taxon>
        <taxon>Arthrobacter</taxon>
    </lineage>
</organism>
<evidence type="ECO:0000313" key="2">
    <source>
        <dbReference type="EMBL" id="NJC21632.1"/>
    </source>
</evidence>
<dbReference type="InterPro" id="IPR049500">
    <property type="entry name" value="Peptidase_M50B-like"/>
</dbReference>
<sequence>MELTAQWWDRILAGFARSQPPELSLTEVGIILLIAAALSIPRATWRYFGLFSTVVHELGHAFAALMTGRRVTGIRLNFDHSGLTTSFGRPGWRTAWASFWGYPAPAVVGAVLIWAGFAGWAPATLSVGALVLLVSLLFIRNAGGVLILLGAVAVSTVLVLAVPPEFTGHVVVALGIALLVGSVRDLGKVAAVHARRRRDRGQSDAHLLYRATGIPAAAWLVLFAVVIAGSLAWAWNSVAAGLGLWP</sequence>
<feature type="transmembrane region" description="Helical" evidence="1">
    <location>
        <begin position="207"/>
        <end position="235"/>
    </location>
</feature>
<keyword evidence="1" id="KW-0472">Membrane</keyword>
<dbReference type="RefSeq" id="WP_342450265.1">
    <property type="nucleotide sequence ID" value="NZ_JAATJL010000001.1"/>
</dbReference>
<keyword evidence="1" id="KW-1133">Transmembrane helix</keyword>
<accession>A0A846RLX0</accession>
<feature type="transmembrane region" description="Helical" evidence="1">
    <location>
        <begin position="145"/>
        <end position="162"/>
    </location>
</feature>
<dbReference type="Pfam" id="PF13398">
    <property type="entry name" value="Peptidase_M50B"/>
    <property type="match status" value="1"/>
</dbReference>